<accession>A0A953IAN6</accession>
<dbReference type="PROSITE" id="PS51154">
    <property type="entry name" value="MACRO"/>
    <property type="match status" value="1"/>
</dbReference>
<dbReference type="AlphaFoldDB" id="A0A953IAN6"/>
<name>A0A953IAN6_SYMTR</name>
<evidence type="ECO:0000259" key="1">
    <source>
        <dbReference type="PROSITE" id="PS51154"/>
    </source>
</evidence>
<dbReference type="PANTHER" id="PTHR11106">
    <property type="entry name" value="GANGLIOSIDE INDUCED DIFFERENTIATION ASSOCIATED PROTEIN 2-RELATED"/>
    <property type="match status" value="1"/>
</dbReference>
<dbReference type="Pfam" id="PF01661">
    <property type="entry name" value="Macro"/>
    <property type="match status" value="1"/>
</dbReference>
<proteinExistence type="predicted"/>
<dbReference type="PANTHER" id="PTHR11106:SF27">
    <property type="entry name" value="MACRO DOMAIN-CONTAINING PROTEIN"/>
    <property type="match status" value="1"/>
</dbReference>
<dbReference type="RefSeq" id="WP_273380796.1">
    <property type="nucleotide sequence ID" value="NZ_PIUK01000195.1"/>
</dbReference>
<dbReference type="SUPFAM" id="SSF52949">
    <property type="entry name" value="Macro domain-like"/>
    <property type="match status" value="1"/>
</dbReference>
<protein>
    <submittedName>
        <fullName evidence="2">O-acetyl-ADP-ribose deacetylase</fullName>
    </submittedName>
</protein>
<evidence type="ECO:0000313" key="2">
    <source>
        <dbReference type="EMBL" id="MBY6277543.1"/>
    </source>
</evidence>
<dbReference type="Proteomes" id="UP000732377">
    <property type="component" value="Unassembled WGS sequence"/>
</dbReference>
<dbReference type="Gene3D" id="3.40.220.10">
    <property type="entry name" value="Leucine Aminopeptidase, subunit E, domain 1"/>
    <property type="match status" value="1"/>
</dbReference>
<dbReference type="GO" id="GO:0019213">
    <property type="term" value="F:deacetylase activity"/>
    <property type="evidence" value="ECO:0007669"/>
    <property type="project" value="TreeGrafter"/>
</dbReference>
<dbReference type="CDD" id="cd02908">
    <property type="entry name" value="Macro_OAADPr_deacetylase"/>
    <property type="match status" value="1"/>
</dbReference>
<sequence>MSTWLDGRIEIVTADITTLHVDVIVNAANPSLLGGGGVDGAIHRAAGPQLLEECRTLGGARPGEVKMTKGYRLPAKAVAHAVGPIWRGGNHGEAETLASCYRRALELAEAAGYRTIAFPSISTGAYGYPIEQAARVAQATVKAYLLENNSPLRVTFCCYSPGDTRVYEQVAGEILGAS</sequence>
<dbReference type="InterPro" id="IPR043472">
    <property type="entry name" value="Macro_dom-like"/>
</dbReference>
<dbReference type="InterPro" id="IPR002589">
    <property type="entry name" value="Macro_dom"/>
</dbReference>
<feature type="domain" description="Macro" evidence="1">
    <location>
        <begin position="1"/>
        <end position="175"/>
    </location>
</feature>
<evidence type="ECO:0000313" key="3">
    <source>
        <dbReference type="Proteomes" id="UP000732377"/>
    </source>
</evidence>
<organism evidence="2 3">
    <name type="scientific">Symbiobacterium thermophilum</name>
    <dbReference type="NCBI Taxonomy" id="2734"/>
    <lineage>
        <taxon>Bacteria</taxon>
        <taxon>Bacillati</taxon>
        <taxon>Bacillota</taxon>
        <taxon>Clostridia</taxon>
        <taxon>Eubacteriales</taxon>
        <taxon>Symbiobacteriaceae</taxon>
        <taxon>Symbiobacterium</taxon>
    </lineage>
</organism>
<dbReference type="SMART" id="SM00506">
    <property type="entry name" value="A1pp"/>
    <property type="match status" value="1"/>
</dbReference>
<reference evidence="2" key="1">
    <citation type="submission" date="2017-11" db="EMBL/GenBank/DDBJ databases">
        <title>Three new genomes from thermophilic consortium.</title>
        <authorList>
            <person name="Quaggio R."/>
            <person name="Amgarten D."/>
            <person name="Setubal J.C."/>
        </authorList>
    </citation>
    <scope>NUCLEOTIDE SEQUENCE</scope>
    <source>
        <strain evidence="2">ZCTH01-B2</strain>
    </source>
</reference>
<gene>
    <name evidence="2" type="ORF">CWE10_15290</name>
</gene>
<dbReference type="EMBL" id="PIUK01000195">
    <property type="protein sequence ID" value="MBY6277543.1"/>
    <property type="molecule type" value="Genomic_DNA"/>
</dbReference>
<dbReference type="NCBIfam" id="NF001664">
    <property type="entry name" value="PRK00431.1-6"/>
    <property type="match status" value="1"/>
</dbReference>
<comment type="caution">
    <text evidence="2">The sequence shown here is derived from an EMBL/GenBank/DDBJ whole genome shotgun (WGS) entry which is preliminary data.</text>
</comment>